<comment type="caution">
    <text evidence="5">The sequence shown here is derived from an EMBL/GenBank/DDBJ whole genome shotgun (WGS) entry which is preliminary data.</text>
</comment>
<protein>
    <recommendedName>
        <fullName evidence="4">Non-haem dioxygenase N-terminal domain-containing protein</fullName>
    </recommendedName>
</protein>
<dbReference type="PRINTS" id="PR00682">
    <property type="entry name" value="IPNSYNTHASE"/>
</dbReference>
<dbReference type="Gene3D" id="2.60.120.330">
    <property type="entry name" value="B-lactam Antibiotic, Isopenicillin N Synthase, Chain"/>
    <property type="match status" value="1"/>
</dbReference>
<dbReference type="PANTHER" id="PTHR10209:SF590">
    <property type="entry name" value="2-OXOGLUTARATE (2OG) AND FE(II)-DEPENDENT OXYGENASE SUPERFAMILY PROTEIN"/>
    <property type="match status" value="1"/>
</dbReference>
<evidence type="ECO:0000313" key="5">
    <source>
        <dbReference type="EMBL" id="KAJ4970158.1"/>
    </source>
</evidence>
<dbReference type="EMBL" id="JAMYWD010000005">
    <property type="protein sequence ID" value="KAJ4970158.1"/>
    <property type="molecule type" value="Genomic_DNA"/>
</dbReference>
<dbReference type="Pfam" id="PF14226">
    <property type="entry name" value="DIOX_N"/>
    <property type="match status" value="1"/>
</dbReference>
<dbReference type="OrthoDB" id="288590at2759"/>
<keyword evidence="2" id="KW-0560">Oxidoreductase</keyword>
<proteinExistence type="predicted"/>
<evidence type="ECO:0000256" key="1">
    <source>
        <dbReference type="ARBA" id="ARBA00022723"/>
    </source>
</evidence>
<dbReference type="SUPFAM" id="SSF51197">
    <property type="entry name" value="Clavaminate synthase-like"/>
    <property type="match status" value="1"/>
</dbReference>
<dbReference type="AlphaFoldDB" id="A0A9Q0KGD4"/>
<name>A0A9Q0KGD4_9MAGN</name>
<keyword evidence="3" id="KW-0408">Iron</keyword>
<feature type="domain" description="Non-haem dioxygenase N-terminal" evidence="4">
    <location>
        <begin position="7"/>
        <end position="117"/>
    </location>
</feature>
<keyword evidence="6" id="KW-1185">Reference proteome</keyword>
<dbReference type="PANTHER" id="PTHR10209">
    <property type="entry name" value="OXIDOREDUCTASE, 2OG-FE II OXYGENASE FAMILY PROTEIN"/>
    <property type="match status" value="1"/>
</dbReference>
<dbReference type="GO" id="GO:0046872">
    <property type="term" value="F:metal ion binding"/>
    <property type="evidence" value="ECO:0007669"/>
    <property type="project" value="UniProtKB-KW"/>
</dbReference>
<organism evidence="5 6">
    <name type="scientific">Protea cynaroides</name>
    <dbReference type="NCBI Taxonomy" id="273540"/>
    <lineage>
        <taxon>Eukaryota</taxon>
        <taxon>Viridiplantae</taxon>
        <taxon>Streptophyta</taxon>
        <taxon>Embryophyta</taxon>
        <taxon>Tracheophyta</taxon>
        <taxon>Spermatophyta</taxon>
        <taxon>Magnoliopsida</taxon>
        <taxon>Proteales</taxon>
        <taxon>Proteaceae</taxon>
        <taxon>Protea</taxon>
    </lineage>
</organism>
<sequence>MAETFSLPVIDLSSSDRMSTAKSIRRACVDHGFFYLVNHGVGEELFKRLFEESKKLFLLPLEQKMKLARNENRGYTPFYAEKLDTSLNSRGDLKETFYIGPIEGTMTLTNLNQWPSEEALPFWRLTMESYYREVLTVGKSLISLIALALNLEENFFEKIGALDAPMSFVRLLHYPGELAFSNEETYGASAHSDYGMITLLATELLLIQIME</sequence>
<keyword evidence="1" id="KW-0479">Metal-binding</keyword>
<evidence type="ECO:0000256" key="2">
    <source>
        <dbReference type="ARBA" id="ARBA00023002"/>
    </source>
</evidence>
<dbReference type="Proteomes" id="UP001141806">
    <property type="component" value="Unassembled WGS sequence"/>
</dbReference>
<evidence type="ECO:0000259" key="4">
    <source>
        <dbReference type="Pfam" id="PF14226"/>
    </source>
</evidence>
<reference evidence="5" key="1">
    <citation type="journal article" date="2023" name="Plant J.">
        <title>The genome of the king protea, Protea cynaroides.</title>
        <authorList>
            <person name="Chang J."/>
            <person name="Duong T.A."/>
            <person name="Schoeman C."/>
            <person name="Ma X."/>
            <person name="Roodt D."/>
            <person name="Barker N."/>
            <person name="Li Z."/>
            <person name="Van de Peer Y."/>
            <person name="Mizrachi E."/>
        </authorList>
    </citation>
    <scope>NUCLEOTIDE SEQUENCE</scope>
    <source>
        <tissue evidence="5">Young leaves</tissue>
    </source>
</reference>
<evidence type="ECO:0000256" key="3">
    <source>
        <dbReference type="ARBA" id="ARBA00023004"/>
    </source>
</evidence>
<accession>A0A9Q0KGD4</accession>
<dbReference type="InterPro" id="IPR027443">
    <property type="entry name" value="IPNS-like_sf"/>
</dbReference>
<gene>
    <name evidence="5" type="ORF">NE237_003257</name>
</gene>
<evidence type="ECO:0000313" key="6">
    <source>
        <dbReference type="Proteomes" id="UP001141806"/>
    </source>
</evidence>
<dbReference type="InterPro" id="IPR026992">
    <property type="entry name" value="DIOX_N"/>
</dbReference>
<dbReference type="GO" id="GO:0016491">
    <property type="term" value="F:oxidoreductase activity"/>
    <property type="evidence" value="ECO:0007669"/>
    <property type="project" value="UniProtKB-KW"/>
</dbReference>